<sequence>MPDPTQRGNGINRGPAAAAANRRAILAAARSLFAERGYHVPLNAIARRAGVGQGVLYRHFPTRLDLALTVFDENFNELEAIAASGDSATFEHLWRRLVDLTIEVSAFIEMAVDARGRLAAYDGTQRLRELLTEPLGAAHEAGLVPASLTVDEVLLTLRMVYGVVTTSPADRVREHVSGSLRLVGWTPDERAPR</sequence>
<accession>A0ABX0SCD4</accession>
<keyword evidence="7" id="KW-1185">Reference proteome</keyword>
<evidence type="ECO:0000313" key="6">
    <source>
        <dbReference type="EMBL" id="NIH55651.1"/>
    </source>
</evidence>
<dbReference type="Proteomes" id="UP000749311">
    <property type="component" value="Unassembled WGS sequence"/>
</dbReference>
<evidence type="ECO:0000259" key="5">
    <source>
        <dbReference type="PROSITE" id="PS50977"/>
    </source>
</evidence>
<dbReference type="InterPro" id="IPR009057">
    <property type="entry name" value="Homeodomain-like_sf"/>
</dbReference>
<dbReference type="InterPro" id="IPR050109">
    <property type="entry name" value="HTH-type_TetR-like_transc_reg"/>
</dbReference>
<proteinExistence type="predicted"/>
<dbReference type="PANTHER" id="PTHR30055">
    <property type="entry name" value="HTH-TYPE TRANSCRIPTIONAL REGULATOR RUTR"/>
    <property type="match status" value="1"/>
</dbReference>
<keyword evidence="2 4" id="KW-0238">DNA-binding</keyword>
<dbReference type="Gene3D" id="1.10.357.10">
    <property type="entry name" value="Tetracycline Repressor, domain 2"/>
    <property type="match status" value="1"/>
</dbReference>
<protein>
    <submittedName>
        <fullName evidence="6">AcrR family transcriptional regulator</fullName>
    </submittedName>
</protein>
<feature type="domain" description="HTH tetR-type" evidence="5">
    <location>
        <begin position="19"/>
        <end position="78"/>
    </location>
</feature>
<dbReference type="PROSITE" id="PS50977">
    <property type="entry name" value="HTH_TETR_2"/>
    <property type="match status" value="1"/>
</dbReference>
<dbReference type="EMBL" id="JAAMOZ010000001">
    <property type="protein sequence ID" value="NIH55651.1"/>
    <property type="molecule type" value="Genomic_DNA"/>
</dbReference>
<evidence type="ECO:0000256" key="1">
    <source>
        <dbReference type="ARBA" id="ARBA00023015"/>
    </source>
</evidence>
<evidence type="ECO:0000256" key="2">
    <source>
        <dbReference type="ARBA" id="ARBA00023125"/>
    </source>
</evidence>
<keyword evidence="3" id="KW-0804">Transcription</keyword>
<evidence type="ECO:0000313" key="7">
    <source>
        <dbReference type="Proteomes" id="UP000749311"/>
    </source>
</evidence>
<name>A0ABX0SCD4_9ACTN</name>
<gene>
    <name evidence="6" type="ORF">FB473_000296</name>
</gene>
<reference evidence="6 7" key="1">
    <citation type="submission" date="2020-02" db="EMBL/GenBank/DDBJ databases">
        <title>Sequencing the genomes of 1000 actinobacteria strains.</title>
        <authorList>
            <person name="Klenk H.-P."/>
        </authorList>
    </citation>
    <scope>NUCLEOTIDE SEQUENCE [LARGE SCALE GENOMIC DNA]</scope>
    <source>
        <strain evidence="6 7">DSM 19609</strain>
    </source>
</reference>
<comment type="caution">
    <text evidence="6">The sequence shown here is derived from an EMBL/GenBank/DDBJ whole genome shotgun (WGS) entry which is preliminary data.</text>
</comment>
<dbReference type="PRINTS" id="PR00455">
    <property type="entry name" value="HTHTETR"/>
</dbReference>
<dbReference type="Pfam" id="PF00440">
    <property type="entry name" value="TetR_N"/>
    <property type="match status" value="1"/>
</dbReference>
<evidence type="ECO:0000256" key="3">
    <source>
        <dbReference type="ARBA" id="ARBA00023163"/>
    </source>
</evidence>
<dbReference type="SUPFAM" id="SSF46689">
    <property type="entry name" value="Homeodomain-like"/>
    <property type="match status" value="1"/>
</dbReference>
<dbReference type="RefSeq" id="WP_167164173.1">
    <property type="nucleotide sequence ID" value="NZ_BAAAOO010000012.1"/>
</dbReference>
<evidence type="ECO:0000256" key="4">
    <source>
        <dbReference type="PROSITE-ProRule" id="PRU00335"/>
    </source>
</evidence>
<dbReference type="InterPro" id="IPR001647">
    <property type="entry name" value="HTH_TetR"/>
</dbReference>
<dbReference type="PANTHER" id="PTHR30055:SF234">
    <property type="entry name" value="HTH-TYPE TRANSCRIPTIONAL REGULATOR BETI"/>
    <property type="match status" value="1"/>
</dbReference>
<feature type="DNA-binding region" description="H-T-H motif" evidence="4">
    <location>
        <begin position="41"/>
        <end position="60"/>
    </location>
</feature>
<keyword evidence="1" id="KW-0805">Transcription regulation</keyword>
<organism evidence="6 7">
    <name type="scientific">Brooklawnia cerclae</name>
    <dbReference type="NCBI Taxonomy" id="349934"/>
    <lineage>
        <taxon>Bacteria</taxon>
        <taxon>Bacillati</taxon>
        <taxon>Actinomycetota</taxon>
        <taxon>Actinomycetes</taxon>
        <taxon>Propionibacteriales</taxon>
        <taxon>Propionibacteriaceae</taxon>
        <taxon>Brooklawnia</taxon>
    </lineage>
</organism>